<gene>
    <name evidence="1" type="ORF">M8744_08195</name>
</gene>
<dbReference type="EMBL" id="JAMQGO010000004">
    <property type="protein sequence ID" value="MCM2562124.1"/>
    <property type="molecule type" value="Genomic_DNA"/>
</dbReference>
<organism evidence="1 2">
    <name type="scientific">Lutimaribacter degradans</name>
    <dbReference type="NCBI Taxonomy" id="2945989"/>
    <lineage>
        <taxon>Bacteria</taxon>
        <taxon>Pseudomonadati</taxon>
        <taxon>Pseudomonadota</taxon>
        <taxon>Alphaproteobacteria</taxon>
        <taxon>Rhodobacterales</taxon>
        <taxon>Roseobacteraceae</taxon>
        <taxon>Lutimaribacter</taxon>
    </lineage>
</organism>
<name>A0ACC5ZXM8_9RHOB</name>
<reference evidence="1" key="1">
    <citation type="submission" date="2022-06" db="EMBL/GenBank/DDBJ databases">
        <title>Lutimaribacter sp. EGI FJ00013, a novel bacterium isolated from a salt lake sediment enrichment.</title>
        <authorList>
            <person name="Gao L."/>
            <person name="Fang B.-Z."/>
            <person name="Li W.-J."/>
        </authorList>
    </citation>
    <scope>NUCLEOTIDE SEQUENCE</scope>
    <source>
        <strain evidence="1">EGI FJ00013</strain>
    </source>
</reference>
<proteinExistence type="predicted"/>
<evidence type="ECO:0000313" key="2">
    <source>
        <dbReference type="Proteomes" id="UP001203036"/>
    </source>
</evidence>
<sequence>MERKDHIDLFGAVSLVAFACVLAFNQVVIKVGNDGFQPVFMAGLRSLGALAVLLLWMRLRGVRMDFNRRYWASGTMLGALFGFEFVCLFWALDNTTVSRASILFYTMPMMLAGIAHFVLPGERLTLRRAAGLVLAMCGVALVLSVRHGGEASVMGDVAALAAAAGWAGIALTVRLTPVSEQRPEMQLMWQLIVSSVMLIGAAFFFGPFVRALDPVHFWALAYQVVIVASLGYMFWFFLMARYPASGVASFSFLSPVLSVFFGWALLGETVGWNTVGALVLVAIGLVLINRRHRPQGGA</sequence>
<keyword evidence="2" id="KW-1185">Reference proteome</keyword>
<accession>A0ACC5ZXM8</accession>
<evidence type="ECO:0000313" key="1">
    <source>
        <dbReference type="EMBL" id="MCM2562124.1"/>
    </source>
</evidence>
<protein>
    <submittedName>
        <fullName evidence="1">DMT family transporter</fullName>
    </submittedName>
</protein>
<dbReference type="Proteomes" id="UP001203036">
    <property type="component" value="Unassembled WGS sequence"/>
</dbReference>
<comment type="caution">
    <text evidence="1">The sequence shown here is derived from an EMBL/GenBank/DDBJ whole genome shotgun (WGS) entry which is preliminary data.</text>
</comment>